<dbReference type="PANTHER" id="PTHR24300:SF319">
    <property type="entry name" value="CYTOCHROME P450, FAMILY 2, SUBFAMILY AC, POLYPEPTIDE 1"/>
    <property type="match status" value="1"/>
</dbReference>
<dbReference type="GeneID" id="120808257"/>
<dbReference type="GO" id="GO:0016712">
    <property type="term" value="F:oxidoreductase activity, acting on paired donors, with incorporation or reduction of molecular oxygen, reduced flavin or flavoprotein as one donor, and incorporation of one atom of oxygen"/>
    <property type="evidence" value="ECO:0007669"/>
    <property type="project" value="InterPro"/>
</dbReference>
<name>G3PE76_GASAC</name>
<dbReference type="KEGG" id="gat:120808257"/>
<dbReference type="PANTHER" id="PTHR24300">
    <property type="entry name" value="CYTOCHROME P450 508A4-RELATED"/>
    <property type="match status" value="1"/>
</dbReference>
<dbReference type="GO" id="GO:0006082">
    <property type="term" value="P:organic acid metabolic process"/>
    <property type="evidence" value="ECO:0007669"/>
    <property type="project" value="TreeGrafter"/>
</dbReference>
<reference evidence="16 17" key="1">
    <citation type="journal article" date="2021" name="G3 (Bethesda)">
        <title>Improved contiguity of the threespine stickleback genome using long-read sequencing.</title>
        <authorList>
            <person name="Nath S."/>
            <person name="Shaw D.E."/>
            <person name="White M.A."/>
        </authorList>
    </citation>
    <scope>NUCLEOTIDE SEQUENCE [LARGE SCALE GENOMIC DNA]</scope>
    <source>
        <strain evidence="16 17">Lake Benthic</strain>
    </source>
</reference>
<proteinExistence type="inferred from homology"/>
<comment type="cofactor">
    <cofactor evidence="1 13">
        <name>heme</name>
        <dbReference type="ChEBI" id="CHEBI:30413"/>
    </cofactor>
</comment>
<organism evidence="16 17">
    <name type="scientific">Gasterosteus aculeatus aculeatus</name>
    <name type="common">three-spined stickleback</name>
    <dbReference type="NCBI Taxonomy" id="481459"/>
    <lineage>
        <taxon>Eukaryota</taxon>
        <taxon>Metazoa</taxon>
        <taxon>Chordata</taxon>
        <taxon>Craniata</taxon>
        <taxon>Vertebrata</taxon>
        <taxon>Euteleostomi</taxon>
        <taxon>Actinopterygii</taxon>
        <taxon>Neopterygii</taxon>
        <taxon>Teleostei</taxon>
        <taxon>Neoteleostei</taxon>
        <taxon>Acanthomorphata</taxon>
        <taxon>Eupercaria</taxon>
        <taxon>Perciformes</taxon>
        <taxon>Cottioidei</taxon>
        <taxon>Gasterosteales</taxon>
        <taxon>Gasterosteidae</taxon>
        <taxon>Gasterosteus</taxon>
    </lineage>
</organism>
<keyword evidence="7" id="KW-0256">Endoplasmic reticulum</keyword>
<feature type="transmembrane region" description="Helical" evidence="15">
    <location>
        <begin position="12"/>
        <end position="34"/>
    </location>
</feature>
<comment type="similarity">
    <text evidence="4 14">Belongs to the cytochrome P450 family.</text>
</comment>
<dbReference type="GO" id="GO:0020037">
    <property type="term" value="F:heme binding"/>
    <property type="evidence" value="ECO:0007669"/>
    <property type="project" value="InterPro"/>
</dbReference>
<dbReference type="InterPro" id="IPR017972">
    <property type="entry name" value="Cyt_P450_CS"/>
</dbReference>
<dbReference type="Gene3D" id="1.10.630.10">
    <property type="entry name" value="Cytochrome P450"/>
    <property type="match status" value="1"/>
</dbReference>
<evidence type="ECO:0000256" key="14">
    <source>
        <dbReference type="RuleBase" id="RU000461"/>
    </source>
</evidence>
<dbReference type="Ensembl" id="ENSGACT00000015931.2">
    <property type="protein sequence ID" value="ENSGACP00000015900.2"/>
    <property type="gene ID" value="ENSGACG00000012012.2"/>
</dbReference>
<evidence type="ECO:0000256" key="3">
    <source>
        <dbReference type="ARBA" id="ARBA00004586"/>
    </source>
</evidence>
<evidence type="ECO:0000256" key="2">
    <source>
        <dbReference type="ARBA" id="ARBA00004524"/>
    </source>
</evidence>
<dbReference type="InterPro" id="IPR002401">
    <property type="entry name" value="Cyt_P450_E_grp-I"/>
</dbReference>
<evidence type="ECO:0000256" key="7">
    <source>
        <dbReference type="ARBA" id="ARBA00022824"/>
    </source>
</evidence>
<evidence type="ECO:0000256" key="9">
    <source>
        <dbReference type="ARBA" id="ARBA00023002"/>
    </source>
</evidence>
<keyword evidence="15" id="KW-1133">Transmembrane helix</keyword>
<keyword evidence="15" id="KW-0812">Transmembrane</keyword>
<protein>
    <recommendedName>
        <fullName evidence="18">Cytochrome P450 2K1-like</fullName>
    </recommendedName>
</protein>
<dbReference type="InterPro" id="IPR050182">
    <property type="entry name" value="Cytochrome_P450_fam2"/>
</dbReference>
<keyword evidence="6 13" id="KW-0479">Metal-binding</keyword>
<evidence type="ECO:0000256" key="8">
    <source>
        <dbReference type="ARBA" id="ARBA00022848"/>
    </source>
</evidence>
<keyword evidence="5 13" id="KW-0349">Heme</keyword>
<dbReference type="SUPFAM" id="SSF48264">
    <property type="entry name" value="Cytochrome P450"/>
    <property type="match status" value="1"/>
</dbReference>
<dbReference type="PROSITE" id="PS00086">
    <property type="entry name" value="CYTOCHROME_P450"/>
    <property type="match status" value="1"/>
</dbReference>
<keyword evidence="17" id="KW-1185">Reference proteome</keyword>
<evidence type="ECO:0000256" key="6">
    <source>
        <dbReference type="ARBA" id="ARBA00022723"/>
    </source>
</evidence>
<keyword evidence="9 14" id="KW-0560">Oxidoreductase</keyword>
<keyword evidence="8" id="KW-0492">Microsome</keyword>
<dbReference type="InterPro" id="IPR036396">
    <property type="entry name" value="Cyt_P450_sf"/>
</dbReference>
<feature type="binding site" description="axial binding residue" evidence="13">
    <location>
        <position position="448"/>
    </location>
    <ligand>
        <name>heme</name>
        <dbReference type="ChEBI" id="CHEBI:30413"/>
    </ligand>
    <ligandPart>
        <name>Fe</name>
        <dbReference type="ChEBI" id="CHEBI:18248"/>
    </ligandPart>
</feature>
<dbReference type="RefSeq" id="XP_040016954.1">
    <property type="nucleotide sequence ID" value="XM_040161020.1"/>
</dbReference>
<evidence type="ECO:0000256" key="1">
    <source>
        <dbReference type="ARBA" id="ARBA00001971"/>
    </source>
</evidence>
<evidence type="ECO:0000313" key="17">
    <source>
        <dbReference type="Proteomes" id="UP000007635"/>
    </source>
</evidence>
<evidence type="ECO:0000256" key="5">
    <source>
        <dbReference type="ARBA" id="ARBA00022617"/>
    </source>
</evidence>
<dbReference type="GO" id="GO:0005789">
    <property type="term" value="C:endoplasmic reticulum membrane"/>
    <property type="evidence" value="ECO:0007669"/>
    <property type="project" value="UniProtKB-SubCell"/>
</dbReference>
<dbReference type="GeneTree" id="ENSGT00940000162649"/>
<comment type="subcellular location">
    <subcellularLocation>
        <location evidence="3">Endoplasmic reticulum membrane</location>
    </subcellularLocation>
    <subcellularLocation>
        <location evidence="2">Microsome membrane</location>
    </subcellularLocation>
</comment>
<dbReference type="PRINTS" id="PR01686">
    <property type="entry name" value="EP450ICYP2D"/>
</dbReference>
<dbReference type="GO" id="GO:0006805">
    <property type="term" value="P:xenobiotic metabolic process"/>
    <property type="evidence" value="ECO:0007669"/>
    <property type="project" value="TreeGrafter"/>
</dbReference>
<dbReference type="FunFam" id="1.10.630.10:FF:000010">
    <property type="entry name" value="cytochrome P450 2W1 isoform X2"/>
    <property type="match status" value="1"/>
</dbReference>
<evidence type="ECO:0000256" key="4">
    <source>
        <dbReference type="ARBA" id="ARBA00010617"/>
    </source>
</evidence>
<evidence type="ECO:0000256" key="12">
    <source>
        <dbReference type="ARBA" id="ARBA00023136"/>
    </source>
</evidence>
<sequence length="505" mass="57258">MGIVDQVLESSSSASLLGVLLVLLLVYLASSFSLGSPKDRKEPPGPTPLPLIGNLLQLDLKRPYNTLLKLSKKYGSVFTVYMGPEKVVVLAGYKTVKEALVNRAEEFGDRQAMLIIREFNQGHGVIWSNGDSWKDMRRFALTNLRDFGMGKRASEDKIIEECEHLIEVFKKHKGEPFDTTQPMNYAVSNIICSIVYGSRFEYDDPQFTSLVDRTNRTIQLVGSPSIQLYNLFPWIGKWIANRNEVETLITANKKQNLQLFSRLKETLNPLMCRGFVDAFLVRKQNLEESKNTNSHFNDDNLMQTVLNLFAAGTDTTATTLRWGLLFMVKNPKIQDRVREELSEVVGSRQVQVEDRKKLPFTDAVIHETQRLANIVPMAIPHKTTQDVTFQGHFIKKGTTVFPLLTSVLYDESEWEEPHSFHPAHFLDADGKFIKRDAFMPFSAGRRVCLGESLARMELFIFFSTLLQRFRFTAPPGVSVEDLDLTPRVGFTLNPSTHKLCAVPCV</sequence>
<reference evidence="16" key="3">
    <citation type="submission" date="2025-09" db="UniProtKB">
        <authorList>
            <consortium name="Ensembl"/>
        </authorList>
    </citation>
    <scope>IDENTIFICATION</scope>
</reference>
<dbReference type="Pfam" id="PF00067">
    <property type="entry name" value="p450"/>
    <property type="match status" value="1"/>
</dbReference>
<keyword evidence="12 15" id="KW-0472">Membrane</keyword>
<evidence type="ECO:0000256" key="11">
    <source>
        <dbReference type="ARBA" id="ARBA00023033"/>
    </source>
</evidence>
<evidence type="ECO:0000256" key="10">
    <source>
        <dbReference type="ARBA" id="ARBA00023004"/>
    </source>
</evidence>
<dbReference type="GO" id="GO:0005506">
    <property type="term" value="F:iron ion binding"/>
    <property type="evidence" value="ECO:0007669"/>
    <property type="project" value="InterPro"/>
</dbReference>
<reference evidence="16" key="2">
    <citation type="submission" date="2025-08" db="UniProtKB">
        <authorList>
            <consortium name="Ensembl"/>
        </authorList>
    </citation>
    <scope>IDENTIFICATION</scope>
</reference>
<keyword evidence="11 14" id="KW-0503">Monooxygenase</keyword>
<evidence type="ECO:0000313" key="16">
    <source>
        <dbReference type="Ensembl" id="ENSGACP00000015900.2"/>
    </source>
</evidence>
<evidence type="ECO:0000256" key="13">
    <source>
        <dbReference type="PIRSR" id="PIRSR602401-1"/>
    </source>
</evidence>
<keyword evidence="10 13" id="KW-0408">Iron</keyword>
<evidence type="ECO:0008006" key="18">
    <source>
        <dbReference type="Google" id="ProtNLM"/>
    </source>
</evidence>
<dbReference type="Proteomes" id="UP000007635">
    <property type="component" value="Chromosome XVIII"/>
</dbReference>
<accession>G3PE76</accession>
<dbReference type="PRINTS" id="PR00463">
    <property type="entry name" value="EP450I"/>
</dbReference>
<dbReference type="PRINTS" id="PR00385">
    <property type="entry name" value="P450"/>
</dbReference>
<dbReference type="InterPro" id="IPR008069">
    <property type="entry name" value="Cyt_P450_E_grp-I_CYP2D-like"/>
</dbReference>
<dbReference type="AlphaFoldDB" id="G3PE76"/>
<evidence type="ECO:0000256" key="15">
    <source>
        <dbReference type="SAM" id="Phobius"/>
    </source>
</evidence>
<dbReference type="Bgee" id="ENSGACG00000012012">
    <property type="expression patterns" value="Expressed in intestinal epithelial cell and 2 other cell types or tissues"/>
</dbReference>
<dbReference type="InterPro" id="IPR001128">
    <property type="entry name" value="Cyt_P450"/>
</dbReference>
<dbReference type="GO" id="GO:0046222">
    <property type="term" value="P:aflatoxin metabolic process"/>
    <property type="evidence" value="ECO:0007669"/>
    <property type="project" value="UniProtKB-ARBA"/>
</dbReference>